<dbReference type="Proteomes" id="UP000437862">
    <property type="component" value="Chromosome"/>
</dbReference>
<gene>
    <name evidence="2" type="ORF">GO485_16110</name>
</gene>
<feature type="signal peptide" evidence="1">
    <location>
        <begin position="1"/>
        <end position="21"/>
    </location>
</feature>
<organism evidence="2 3">
    <name type="scientific">Pseudoduganella flava</name>
    <dbReference type="NCBI Taxonomy" id="871742"/>
    <lineage>
        <taxon>Bacteria</taxon>
        <taxon>Pseudomonadati</taxon>
        <taxon>Pseudomonadota</taxon>
        <taxon>Betaproteobacteria</taxon>
        <taxon>Burkholderiales</taxon>
        <taxon>Oxalobacteraceae</taxon>
        <taxon>Telluria group</taxon>
        <taxon>Pseudoduganella</taxon>
    </lineage>
</organism>
<dbReference type="RefSeq" id="WP_158206759.1">
    <property type="nucleotide sequence ID" value="NZ_CP046904.1"/>
</dbReference>
<keyword evidence="3" id="KW-1185">Reference proteome</keyword>
<accession>A0ABX6FUP9</accession>
<name>A0ABX6FUP9_9BURK</name>
<reference evidence="2 3" key="1">
    <citation type="submission" date="2019-12" db="EMBL/GenBank/DDBJ databases">
        <title>Draft Genome Sequences of Six Type Strains of the Genus Massilia.</title>
        <authorList>
            <person name="Miess H."/>
            <person name="Frediansyah A."/>
            <person name="Goeker M."/>
            <person name="Gross H."/>
        </authorList>
    </citation>
    <scope>NUCLEOTIDE SEQUENCE [LARGE SCALE GENOMIC DNA]</scope>
    <source>
        <strain evidence="2 3">DSM 26639</strain>
    </source>
</reference>
<evidence type="ECO:0000256" key="1">
    <source>
        <dbReference type="SAM" id="SignalP"/>
    </source>
</evidence>
<dbReference type="EMBL" id="CP046904">
    <property type="protein sequence ID" value="QGZ40426.1"/>
    <property type="molecule type" value="Genomic_DNA"/>
</dbReference>
<proteinExistence type="predicted"/>
<sequence length="50" mass="4949">MKKLLAAATTAAVLLSVSASAHSVSLGEFFALFSAKSATGCSGGVRNDTC</sequence>
<evidence type="ECO:0000313" key="3">
    <source>
        <dbReference type="Proteomes" id="UP000437862"/>
    </source>
</evidence>
<protein>
    <submittedName>
        <fullName evidence="2">Uncharacterized protein</fullName>
    </submittedName>
</protein>
<evidence type="ECO:0000313" key="2">
    <source>
        <dbReference type="EMBL" id="QGZ40426.1"/>
    </source>
</evidence>
<keyword evidence="1" id="KW-0732">Signal</keyword>
<feature type="chain" id="PRO_5046169344" evidence="1">
    <location>
        <begin position="22"/>
        <end position="50"/>
    </location>
</feature>